<accession>X0WRX3</accession>
<name>X0WRX3_9ZZZZ</name>
<sequence length="29" mass="3141">SITANCHTITKKKAGKEGEQAKEIILQSI</sequence>
<reference evidence="1" key="1">
    <citation type="journal article" date="2014" name="Front. Microbiol.">
        <title>High frequency of phylogenetically diverse reductive dehalogenase-homologous genes in deep subseafloor sedimentary metagenomes.</title>
        <authorList>
            <person name="Kawai M."/>
            <person name="Futagami T."/>
            <person name="Toyoda A."/>
            <person name="Takaki Y."/>
            <person name="Nishi S."/>
            <person name="Hori S."/>
            <person name="Arai W."/>
            <person name="Tsubouchi T."/>
            <person name="Morono Y."/>
            <person name="Uchiyama I."/>
            <person name="Ito T."/>
            <person name="Fujiyama A."/>
            <person name="Inagaki F."/>
            <person name="Takami H."/>
        </authorList>
    </citation>
    <scope>NUCLEOTIDE SEQUENCE</scope>
    <source>
        <strain evidence="1">Expedition CK06-06</strain>
    </source>
</reference>
<gene>
    <name evidence="1" type="ORF">S01H1_68603</name>
</gene>
<proteinExistence type="predicted"/>
<evidence type="ECO:0000313" key="1">
    <source>
        <dbReference type="EMBL" id="GAG33420.1"/>
    </source>
</evidence>
<organism evidence="1">
    <name type="scientific">marine sediment metagenome</name>
    <dbReference type="NCBI Taxonomy" id="412755"/>
    <lineage>
        <taxon>unclassified sequences</taxon>
        <taxon>metagenomes</taxon>
        <taxon>ecological metagenomes</taxon>
    </lineage>
</organism>
<comment type="caution">
    <text evidence="1">The sequence shown here is derived from an EMBL/GenBank/DDBJ whole genome shotgun (WGS) entry which is preliminary data.</text>
</comment>
<protein>
    <submittedName>
        <fullName evidence="1">Uncharacterized protein</fullName>
    </submittedName>
</protein>
<dbReference type="EMBL" id="BARS01045498">
    <property type="protein sequence ID" value="GAG33420.1"/>
    <property type="molecule type" value="Genomic_DNA"/>
</dbReference>
<dbReference type="AlphaFoldDB" id="X0WRX3"/>
<feature type="non-terminal residue" evidence="1">
    <location>
        <position position="1"/>
    </location>
</feature>